<feature type="signal peptide" evidence="2">
    <location>
        <begin position="1"/>
        <end position="19"/>
    </location>
</feature>
<organism evidence="3">
    <name type="scientific">Rhipicephalus appendiculatus</name>
    <name type="common">Brown ear tick</name>
    <dbReference type="NCBI Taxonomy" id="34631"/>
    <lineage>
        <taxon>Eukaryota</taxon>
        <taxon>Metazoa</taxon>
        <taxon>Ecdysozoa</taxon>
        <taxon>Arthropoda</taxon>
        <taxon>Chelicerata</taxon>
        <taxon>Arachnida</taxon>
        <taxon>Acari</taxon>
        <taxon>Parasitiformes</taxon>
        <taxon>Ixodida</taxon>
        <taxon>Ixodoidea</taxon>
        <taxon>Ixodidae</taxon>
        <taxon>Rhipicephalinae</taxon>
        <taxon>Rhipicephalus</taxon>
        <taxon>Rhipicephalus</taxon>
    </lineage>
</organism>
<feature type="region of interest" description="Disordered" evidence="1">
    <location>
        <begin position="56"/>
        <end position="83"/>
    </location>
</feature>
<feature type="compositionally biased region" description="Pro residues" evidence="1">
    <location>
        <begin position="56"/>
        <end position="67"/>
    </location>
</feature>
<evidence type="ECO:0000256" key="2">
    <source>
        <dbReference type="SAM" id="SignalP"/>
    </source>
</evidence>
<keyword evidence="2" id="KW-0732">Signal</keyword>
<evidence type="ECO:0000313" key="3">
    <source>
        <dbReference type="EMBL" id="JAP86367.1"/>
    </source>
</evidence>
<protein>
    <submittedName>
        <fullName evidence="3">Uncharacterized protein</fullName>
    </submittedName>
</protein>
<reference evidence="3" key="1">
    <citation type="journal article" date="2016" name="Ticks Tick Borne Dis.">
        <title>De novo assembly and annotation of the salivary gland transcriptome of Rhipicephalus appendiculatus male and female ticks during blood feeding.</title>
        <authorList>
            <person name="de Castro M.H."/>
            <person name="de Klerk D."/>
            <person name="Pienaar R."/>
            <person name="Latif A.A."/>
            <person name="Rees D.J."/>
            <person name="Mans B.J."/>
        </authorList>
    </citation>
    <scope>NUCLEOTIDE SEQUENCE</scope>
    <source>
        <tissue evidence="3">Salivary glands</tissue>
    </source>
</reference>
<dbReference type="AlphaFoldDB" id="A0A131Z4Y3"/>
<proteinExistence type="predicted"/>
<dbReference type="EMBL" id="GEDV01002190">
    <property type="protein sequence ID" value="JAP86367.1"/>
    <property type="molecule type" value="Transcribed_RNA"/>
</dbReference>
<sequence length="166" mass="17211">MIKSVLLAVVLFVVSTTLAGPCPRLACGFLEPPPICSNPSNMCSCRCNNTTPLPPSPPISHPSPSRPRPCGSGGGPTQAAPSTIGTNRVFAACPKRLCSCGEKLTCLSKRGFGGGCDCKCIKLSANCTMPWGPYACTHACDSCMCRCVAPPPFKPPPPTCCQPIQG</sequence>
<accession>A0A131Z4Y3</accession>
<name>A0A131Z4Y3_RHIAP</name>
<feature type="chain" id="PRO_5007286793" evidence="2">
    <location>
        <begin position="20"/>
        <end position="166"/>
    </location>
</feature>
<evidence type="ECO:0000256" key="1">
    <source>
        <dbReference type="SAM" id="MobiDB-lite"/>
    </source>
</evidence>